<keyword evidence="2" id="KW-1185">Reference proteome</keyword>
<name>A0ACA9LQR9_9GLOM</name>
<sequence>MASTNPYVSQIALATDPTNTDQSLIYDITDRVKAEGSSGANQVVAALKRRLDYPENGIKRRVLEILGPLIIECGSELHKALIDAQFFASLANIQDEEFNAALLEQVPQWKKEMMEEYHADLDRQLSRRNAGSLISRGVSGLGKVCFIHYRNQALSYKDTIHIARQALHLVIRLNDTVNQSEGPDLDQEQERIDLEDQLMDLEDEVEEWIAEGSSDDYKDRLPAIAKQYDTFFSKRFYFKLRTYDERTLTLKLWRERMGSSGEGDDQSEAYIESVHTSPALSQHREPIPIEKDLSLNQVNISLDPSRQTAVEGSTIASTSKSATDEIERAREFRQREAEQGNQEQNFTCPVPGCGKSFEKQYLLKRQPFLCILIPVLLNKYLFRSYS</sequence>
<reference evidence="1" key="1">
    <citation type="submission" date="2021-06" db="EMBL/GenBank/DDBJ databases">
        <authorList>
            <person name="Kallberg Y."/>
            <person name="Tangrot J."/>
            <person name="Rosling A."/>
        </authorList>
    </citation>
    <scope>NUCLEOTIDE SEQUENCE</scope>
    <source>
        <strain evidence="1">CL356</strain>
    </source>
</reference>
<accession>A0ACA9LQR9</accession>
<gene>
    <name evidence="1" type="ORF">ACOLOM_LOCUS4629</name>
</gene>
<evidence type="ECO:0000313" key="2">
    <source>
        <dbReference type="Proteomes" id="UP000789525"/>
    </source>
</evidence>
<dbReference type="Proteomes" id="UP000789525">
    <property type="component" value="Unassembled WGS sequence"/>
</dbReference>
<evidence type="ECO:0000313" key="1">
    <source>
        <dbReference type="EMBL" id="CAG8545250.1"/>
    </source>
</evidence>
<dbReference type="EMBL" id="CAJVPT010007815">
    <property type="protein sequence ID" value="CAG8545250.1"/>
    <property type="molecule type" value="Genomic_DNA"/>
</dbReference>
<proteinExistence type="predicted"/>
<comment type="caution">
    <text evidence="1">The sequence shown here is derived from an EMBL/GenBank/DDBJ whole genome shotgun (WGS) entry which is preliminary data.</text>
</comment>
<protein>
    <submittedName>
        <fullName evidence="1">1286_t:CDS:1</fullName>
    </submittedName>
</protein>
<organism evidence="1 2">
    <name type="scientific">Acaulospora colombiana</name>
    <dbReference type="NCBI Taxonomy" id="27376"/>
    <lineage>
        <taxon>Eukaryota</taxon>
        <taxon>Fungi</taxon>
        <taxon>Fungi incertae sedis</taxon>
        <taxon>Mucoromycota</taxon>
        <taxon>Glomeromycotina</taxon>
        <taxon>Glomeromycetes</taxon>
        <taxon>Diversisporales</taxon>
        <taxon>Acaulosporaceae</taxon>
        <taxon>Acaulospora</taxon>
    </lineage>
</organism>